<feature type="region of interest" description="Disordered" evidence="3">
    <location>
        <begin position="166"/>
        <end position="187"/>
    </location>
</feature>
<accession>A0A8J4CI15</accession>
<dbReference type="EMBL" id="BNCP01000023">
    <property type="protein sequence ID" value="GIL82106.1"/>
    <property type="molecule type" value="Genomic_DNA"/>
</dbReference>
<dbReference type="Proteomes" id="UP000747110">
    <property type="component" value="Unassembled WGS sequence"/>
</dbReference>
<gene>
    <name evidence="4" type="ORF">Vretifemale_11044</name>
    <name evidence="5" type="ORF">Vretimale_7113</name>
</gene>
<evidence type="ECO:0000256" key="2">
    <source>
        <dbReference type="ARBA" id="ARBA00022705"/>
    </source>
</evidence>
<dbReference type="OrthoDB" id="5199543at2759"/>
<keyword evidence="2" id="KW-0235">DNA replication</keyword>
<dbReference type="Proteomes" id="UP000722791">
    <property type="component" value="Unassembled WGS sequence"/>
</dbReference>
<dbReference type="GO" id="GO:0000785">
    <property type="term" value="C:chromatin"/>
    <property type="evidence" value="ECO:0007669"/>
    <property type="project" value="TreeGrafter"/>
</dbReference>
<dbReference type="Pfam" id="PF09724">
    <property type="entry name" value="Dcc1"/>
    <property type="match status" value="1"/>
</dbReference>
<comment type="similarity">
    <text evidence="1">Belongs to the DCC1 family.</text>
</comment>
<reference evidence="4" key="1">
    <citation type="journal article" date="2021" name="Proc. Natl. Acad. Sci. U.S.A.">
        <title>Three genomes in the algal genus Volvox reveal the fate of a haploid sex-determining region after a transition to homothallism.</title>
        <authorList>
            <person name="Yamamoto K."/>
            <person name="Hamaji T."/>
            <person name="Kawai-Toyooka H."/>
            <person name="Matsuzaki R."/>
            <person name="Takahashi F."/>
            <person name="Nishimura Y."/>
            <person name="Kawachi M."/>
            <person name="Noguchi H."/>
            <person name="Minakuchi Y."/>
            <person name="Umen J.G."/>
            <person name="Toyoda A."/>
            <person name="Nozaki H."/>
        </authorList>
    </citation>
    <scope>NUCLEOTIDE SEQUENCE</scope>
    <source>
        <strain evidence="5">NIES-3785</strain>
        <strain evidence="4">NIES-3786</strain>
    </source>
</reference>
<comment type="caution">
    <text evidence="4">The sequence shown here is derived from an EMBL/GenBank/DDBJ whole genome shotgun (WGS) entry which is preliminary data.</text>
</comment>
<evidence type="ECO:0000313" key="5">
    <source>
        <dbReference type="EMBL" id="GIM02193.1"/>
    </source>
</evidence>
<evidence type="ECO:0000313" key="6">
    <source>
        <dbReference type="Proteomes" id="UP000747110"/>
    </source>
</evidence>
<dbReference type="PANTHER" id="PTHR13395:SF6">
    <property type="entry name" value="SISTER CHROMATID COHESION PROTEIN DCC1"/>
    <property type="match status" value="1"/>
</dbReference>
<evidence type="ECO:0000313" key="4">
    <source>
        <dbReference type="EMBL" id="GIL82106.1"/>
    </source>
</evidence>
<dbReference type="AlphaFoldDB" id="A0A8J4CI15"/>
<dbReference type="GO" id="GO:0034088">
    <property type="term" value="P:maintenance of mitotic sister chromatid cohesion"/>
    <property type="evidence" value="ECO:0007669"/>
    <property type="project" value="TreeGrafter"/>
</dbReference>
<dbReference type="EMBL" id="BNCQ01000011">
    <property type="protein sequence ID" value="GIM02193.1"/>
    <property type="molecule type" value="Genomic_DNA"/>
</dbReference>
<proteinExistence type="inferred from homology"/>
<sequence length="432" mass="46341">MTTLALKSGQPRAIAFAPEGVRTDLRLLEVDEPLLQEIIQKGVVIKGGEDDEAVLVTSCRTYAMKLVETTNLQLLVGPQHHENEADGGLDKTEDVAAAGAVAPEAPGYGSGLMTQWNHFRSASCQDPIKVNATSTSHIELVEVAPRLEALRGLLWQRPYGVDDERAASAAAEGKETGMGEAGDGTAAAGRTAKGHTFEGLLARVQASPEELRAALAVEGALELGGYWRAVDPNYLGSLLELVLLTAEQEGMTLSALRASRLVASLQPEGYNPALVRHCLRVYGEPVAAESLTEGNGIAGQDVWCLDETKVCIHFAHKVIGGRAMLLSDFNVAWIHAVPYGMTPSVAMLRSEVLIDGSGAEARISSFPASALPRDPGERFAALFSRRARWEWTHLEPFLEGVKVPGQSVEALLMRFARASQPTPDAPLFYSAR</sequence>
<feature type="compositionally biased region" description="Basic and acidic residues" evidence="3">
    <location>
        <begin position="166"/>
        <end position="177"/>
    </location>
</feature>
<dbReference type="GO" id="GO:0006260">
    <property type="term" value="P:DNA replication"/>
    <property type="evidence" value="ECO:0007669"/>
    <property type="project" value="UniProtKB-KW"/>
</dbReference>
<evidence type="ECO:0008006" key="7">
    <source>
        <dbReference type="Google" id="ProtNLM"/>
    </source>
</evidence>
<dbReference type="GO" id="GO:0000775">
    <property type="term" value="C:chromosome, centromeric region"/>
    <property type="evidence" value="ECO:0007669"/>
    <property type="project" value="TreeGrafter"/>
</dbReference>
<evidence type="ECO:0000256" key="3">
    <source>
        <dbReference type="SAM" id="MobiDB-lite"/>
    </source>
</evidence>
<protein>
    <recommendedName>
        <fullName evidence="7">Sister chromatid cohesion protein DCC1</fullName>
    </recommendedName>
</protein>
<dbReference type="PANTHER" id="PTHR13395">
    <property type="entry name" value="SISTER CHROMATID COHESION PROTEIN DCC1-RELATED"/>
    <property type="match status" value="1"/>
</dbReference>
<evidence type="ECO:0000256" key="1">
    <source>
        <dbReference type="ARBA" id="ARBA00007017"/>
    </source>
</evidence>
<name>A0A8J4CI15_9CHLO</name>
<dbReference type="GO" id="GO:0031390">
    <property type="term" value="C:Ctf18 RFC-like complex"/>
    <property type="evidence" value="ECO:0007669"/>
    <property type="project" value="InterPro"/>
</dbReference>
<keyword evidence="6" id="KW-1185">Reference proteome</keyword>
<organism evidence="4 6">
    <name type="scientific">Volvox reticuliferus</name>
    <dbReference type="NCBI Taxonomy" id="1737510"/>
    <lineage>
        <taxon>Eukaryota</taxon>
        <taxon>Viridiplantae</taxon>
        <taxon>Chlorophyta</taxon>
        <taxon>core chlorophytes</taxon>
        <taxon>Chlorophyceae</taxon>
        <taxon>CS clade</taxon>
        <taxon>Chlamydomonadales</taxon>
        <taxon>Volvocaceae</taxon>
        <taxon>Volvox</taxon>
    </lineage>
</organism>
<dbReference type="InterPro" id="IPR019128">
    <property type="entry name" value="Dcc1"/>
</dbReference>